<organism evidence="3 4">
    <name type="scientific">Amphilophus citrinellus</name>
    <name type="common">Midas cichlid</name>
    <name type="synonym">Cichlasoma citrinellum</name>
    <dbReference type="NCBI Taxonomy" id="61819"/>
    <lineage>
        <taxon>Eukaryota</taxon>
        <taxon>Metazoa</taxon>
        <taxon>Chordata</taxon>
        <taxon>Craniata</taxon>
        <taxon>Vertebrata</taxon>
        <taxon>Euteleostomi</taxon>
        <taxon>Actinopterygii</taxon>
        <taxon>Neopterygii</taxon>
        <taxon>Teleostei</taxon>
        <taxon>Neoteleostei</taxon>
        <taxon>Acanthomorphata</taxon>
        <taxon>Ovalentaria</taxon>
        <taxon>Cichlomorphae</taxon>
        <taxon>Cichliformes</taxon>
        <taxon>Cichlidae</taxon>
        <taxon>New World cichlids</taxon>
        <taxon>Cichlasomatinae</taxon>
        <taxon>Heroini</taxon>
        <taxon>Amphilophus</taxon>
    </lineage>
</organism>
<dbReference type="Ensembl" id="ENSACIT00000026532.1">
    <property type="protein sequence ID" value="ENSACIP00000025855.1"/>
    <property type="gene ID" value="ENSACIG00000020036.1"/>
</dbReference>
<dbReference type="OMA" id="MICERAN"/>
<keyword evidence="4" id="KW-1185">Reference proteome</keyword>
<keyword evidence="1" id="KW-0238">DNA-binding</keyword>
<dbReference type="GO" id="GO:0003677">
    <property type="term" value="F:DNA binding"/>
    <property type="evidence" value="ECO:0007669"/>
    <property type="project" value="UniProtKB-KW"/>
</dbReference>
<dbReference type="AlphaFoldDB" id="A0A3Q0T0S5"/>
<dbReference type="InterPro" id="IPR050863">
    <property type="entry name" value="CenT-Element_Derived"/>
</dbReference>
<dbReference type="PANTHER" id="PTHR19303:SF27">
    <property type="entry name" value="HTH CENPB-TYPE DOMAIN-CONTAINING PROTEIN"/>
    <property type="match status" value="1"/>
</dbReference>
<name>A0A3Q0T0S5_AMPCI</name>
<dbReference type="InterPro" id="IPR009057">
    <property type="entry name" value="Homeodomain-like_sf"/>
</dbReference>
<sequence length="356" mass="41262">FCVYIMGPKKVSANDNGDKKKRMMSVELKQAIIEKHEQGMRVIELARLYDRSTLTICTILKQKDTIKSARLAKGTRILSQLRSTVHEEMEKLLLVWIKEKELAGDTLTETIISKKARVIYSNLKKKEPSTSTGGEEEFKASHGWFDVKAADEFITRFADLIKEGSYIPQQVFNCNETGLFWKKMPHRTFITAEETKMPGHKPMKDRLTLALCTNASGDCKVKPLLVYHSENPRTFKTHKILKEKLQVMWHANAKAWLRGSSLNIFSKINSRYNSSKSSTSHPTRLQSCNQWISRSSQILKSFIHLFRRCFEVTENTKLTLREFWKEHFNIVICLRIIDLAWQEVTRRTLNSEKTMA</sequence>
<dbReference type="GeneTree" id="ENSGT00940000167849"/>
<dbReference type="Pfam" id="PF03221">
    <property type="entry name" value="HTH_Tnp_Tc5"/>
    <property type="match status" value="1"/>
</dbReference>
<dbReference type="PANTHER" id="PTHR19303">
    <property type="entry name" value="TRANSPOSON"/>
    <property type="match status" value="1"/>
</dbReference>
<dbReference type="PROSITE" id="PS51253">
    <property type="entry name" value="HTH_CENPB"/>
    <property type="match status" value="1"/>
</dbReference>
<feature type="domain" description="HTH CENPB-type" evidence="2">
    <location>
        <begin position="77"/>
        <end position="148"/>
    </location>
</feature>
<reference evidence="3" key="1">
    <citation type="submission" date="2025-08" db="UniProtKB">
        <authorList>
            <consortium name="Ensembl"/>
        </authorList>
    </citation>
    <scope>IDENTIFICATION</scope>
</reference>
<evidence type="ECO:0000256" key="1">
    <source>
        <dbReference type="ARBA" id="ARBA00023125"/>
    </source>
</evidence>
<dbReference type="GO" id="GO:0005634">
    <property type="term" value="C:nucleus"/>
    <property type="evidence" value="ECO:0007669"/>
    <property type="project" value="TreeGrafter"/>
</dbReference>
<reference evidence="3" key="2">
    <citation type="submission" date="2025-09" db="UniProtKB">
        <authorList>
            <consortium name="Ensembl"/>
        </authorList>
    </citation>
    <scope>IDENTIFICATION</scope>
</reference>
<accession>A0A3Q0T0S5</accession>
<evidence type="ECO:0000259" key="2">
    <source>
        <dbReference type="PROSITE" id="PS51253"/>
    </source>
</evidence>
<evidence type="ECO:0000313" key="3">
    <source>
        <dbReference type="Ensembl" id="ENSACIP00000025855.1"/>
    </source>
</evidence>
<evidence type="ECO:0000313" key="4">
    <source>
        <dbReference type="Proteomes" id="UP000261340"/>
    </source>
</evidence>
<dbReference type="Proteomes" id="UP000261340">
    <property type="component" value="Unplaced"/>
</dbReference>
<dbReference type="InterPro" id="IPR004875">
    <property type="entry name" value="DDE_SF_endonuclease_dom"/>
</dbReference>
<dbReference type="SUPFAM" id="SSF46689">
    <property type="entry name" value="Homeodomain-like"/>
    <property type="match status" value="2"/>
</dbReference>
<dbReference type="Gene3D" id="1.10.10.60">
    <property type="entry name" value="Homeodomain-like"/>
    <property type="match status" value="2"/>
</dbReference>
<dbReference type="InterPro" id="IPR006600">
    <property type="entry name" value="HTH_CenpB_DNA-bd_dom"/>
</dbReference>
<dbReference type="STRING" id="61819.ENSACIP00000025855"/>
<proteinExistence type="predicted"/>
<dbReference type="Pfam" id="PF03184">
    <property type="entry name" value="DDE_1"/>
    <property type="match status" value="1"/>
</dbReference>
<protein>
    <recommendedName>
        <fullName evidence="2">HTH CENPB-type domain-containing protein</fullName>
    </recommendedName>
</protein>